<dbReference type="EMBL" id="CP002159">
    <property type="protein sequence ID" value="ADL54851.1"/>
    <property type="molecule type" value="Genomic_DNA"/>
</dbReference>
<reference evidence="1 2" key="1">
    <citation type="submission" date="2010-08" db="EMBL/GenBank/DDBJ databases">
        <title>Complete sequence of Gallionella capsiferriformans ES-2.</title>
        <authorList>
            <consortium name="US DOE Joint Genome Institute"/>
            <person name="Lucas S."/>
            <person name="Copeland A."/>
            <person name="Lapidus A."/>
            <person name="Cheng J.-F."/>
            <person name="Bruce D."/>
            <person name="Goodwin L."/>
            <person name="Pitluck S."/>
            <person name="Chertkov O."/>
            <person name="Davenport K.W."/>
            <person name="Detter J.C."/>
            <person name="Han C."/>
            <person name="Tapia R."/>
            <person name="Land M."/>
            <person name="Hauser L."/>
            <person name="Chang Y.-J."/>
            <person name="Jeffries C."/>
            <person name="Kyrpides N."/>
            <person name="Ivanova N."/>
            <person name="Mikhailova N."/>
            <person name="Shelobolina E.S."/>
            <person name="Picardal F."/>
            <person name="Roden E."/>
            <person name="Emerson D."/>
            <person name="Woyke T."/>
        </authorList>
    </citation>
    <scope>NUCLEOTIDE SEQUENCE [LARGE SCALE GENOMIC DNA]</scope>
    <source>
        <strain evidence="1 2">ES-2</strain>
    </source>
</reference>
<dbReference type="STRING" id="395494.Galf_0815"/>
<evidence type="ECO:0000313" key="2">
    <source>
        <dbReference type="Proteomes" id="UP000001235"/>
    </source>
</evidence>
<dbReference type="KEGG" id="gca:Galf_0815"/>
<evidence type="ECO:0000313" key="1">
    <source>
        <dbReference type="EMBL" id="ADL54851.1"/>
    </source>
</evidence>
<dbReference type="RefSeq" id="WP_013292792.1">
    <property type="nucleotide sequence ID" value="NC_014394.1"/>
</dbReference>
<sequence>MSSTLATHQDVNSFQTTAVRLGFTPAAAYVARGREIFPVRVRQIGGKLICFETDIQEYLHTGESQAHLSVPALKK</sequence>
<gene>
    <name evidence="1" type="ordered locus">Galf_0815</name>
</gene>
<keyword evidence="2" id="KW-1185">Reference proteome</keyword>
<dbReference type="HOGENOM" id="CLU_2665836_0_0_4"/>
<proteinExistence type="predicted"/>
<protein>
    <recommendedName>
        <fullName evidence="3">DNA-binding protein</fullName>
    </recommendedName>
</protein>
<evidence type="ECO:0008006" key="3">
    <source>
        <dbReference type="Google" id="ProtNLM"/>
    </source>
</evidence>
<organism evidence="1 2">
    <name type="scientific">Gallionella capsiferriformans (strain ES-2)</name>
    <name type="common">Gallionella ferruginea capsiferriformans (strain ES-2)</name>
    <dbReference type="NCBI Taxonomy" id="395494"/>
    <lineage>
        <taxon>Bacteria</taxon>
        <taxon>Pseudomonadati</taxon>
        <taxon>Pseudomonadota</taxon>
        <taxon>Betaproteobacteria</taxon>
        <taxon>Nitrosomonadales</taxon>
        <taxon>Gallionellaceae</taxon>
        <taxon>Gallionella</taxon>
    </lineage>
</organism>
<dbReference type="Proteomes" id="UP000001235">
    <property type="component" value="Chromosome"/>
</dbReference>
<dbReference type="AlphaFoldDB" id="D9SDU4"/>
<accession>D9SDU4</accession>
<name>D9SDU4_GALCS</name>